<name>A0AA35RDW3_GEOBA</name>
<keyword evidence="2" id="KW-1185">Reference proteome</keyword>
<accession>A0AA35RDW3</accession>
<dbReference type="AlphaFoldDB" id="A0AA35RDW3"/>
<reference evidence="1" key="1">
    <citation type="submission" date="2023-03" db="EMBL/GenBank/DDBJ databases">
        <authorList>
            <person name="Steffen K."/>
            <person name="Cardenas P."/>
        </authorList>
    </citation>
    <scope>NUCLEOTIDE SEQUENCE</scope>
</reference>
<evidence type="ECO:0000313" key="1">
    <source>
        <dbReference type="EMBL" id="CAI8009674.1"/>
    </source>
</evidence>
<gene>
    <name evidence="1" type="ORF">GBAR_LOCUS6460</name>
</gene>
<proteinExistence type="predicted"/>
<sequence length="72" mass="8195">MTGEKDEHRYRGIQAVLWCKKRKLIKKSFVYFKKGNGPTKFTFVNEEHPVIYHFEVSGSGVGSVQGIPPPTN</sequence>
<comment type="caution">
    <text evidence="1">The sequence shown here is derived from an EMBL/GenBank/DDBJ whole genome shotgun (WGS) entry which is preliminary data.</text>
</comment>
<evidence type="ECO:0000313" key="2">
    <source>
        <dbReference type="Proteomes" id="UP001174909"/>
    </source>
</evidence>
<dbReference type="Proteomes" id="UP001174909">
    <property type="component" value="Unassembled WGS sequence"/>
</dbReference>
<protein>
    <submittedName>
        <fullName evidence="1">Uncharacterized protein</fullName>
    </submittedName>
</protein>
<dbReference type="EMBL" id="CASHTH010000985">
    <property type="protein sequence ID" value="CAI8009674.1"/>
    <property type="molecule type" value="Genomic_DNA"/>
</dbReference>
<organism evidence="1 2">
    <name type="scientific">Geodia barretti</name>
    <name type="common">Barrett's horny sponge</name>
    <dbReference type="NCBI Taxonomy" id="519541"/>
    <lineage>
        <taxon>Eukaryota</taxon>
        <taxon>Metazoa</taxon>
        <taxon>Porifera</taxon>
        <taxon>Demospongiae</taxon>
        <taxon>Heteroscleromorpha</taxon>
        <taxon>Tetractinellida</taxon>
        <taxon>Astrophorina</taxon>
        <taxon>Geodiidae</taxon>
        <taxon>Geodia</taxon>
    </lineage>
</organism>